<evidence type="ECO:0000256" key="4">
    <source>
        <dbReference type="ARBA" id="ARBA00022630"/>
    </source>
</evidence>
<comment type="similarity">
    <text evidence="2">Belongs to the nitronate monooxygenase family. NMO class I subfamily.</text>
</comment>
<dbReference type="InterPro" id="IPR013785">
    <property type="entry name" value="Aldolase_TIM"/>
</dbReference>
<name>A0A418VYF2_9PROT</name>
<protein>
    <recommendedName>
        <fullName evidence="11">Nitronate monooxygenase</fullName>
    </recommendedName>
    <alternativeName>
        <fullName evidence="9">Propionate 3-nitronate monooxygenase</fullName>
    </alternativeName>
</protein>
<evidence type="ECO:0000256" key="9">
    <source>
        <dbReference type="ARBA" id="ARBA00031155"/>
    </source>
</evidence>
<keyword evidence="8 12" id="KW-0503">Monooxygenase</keyword>
<evidence type="ECO:0000313" key="13">
    <source>
        <dbReference type="Proteomes" id="UP000283458"/>
    </source>
</evidence>
<evidence type="ECO:0000256" key="6">
    <source>
        <dbReference type="ARBA" id="ARBA00022741"/>
    </source>
</evidence>
<dbReference type="SUPFAM" id="SSF51412">
    <property type="entry name" value="Inosine monophosphate dehydrogenase (IMPDH)"/>
    <property type="match status" value="1"/>
</dbReference>
<evidence type="ECO:0000256" key="5">
    <source>
        <dbReference type="ARBA" id="ARBA00022643"/>
    </source>
</evidence>
<keyword evidence="5" id="KW-0288">FMN</keyword>
<dbReference type="Pfam" id="PF03060">
    <property type="entry name" value="NMO"/>
    <property type="match status" value="1"/>
</dbReference>
<organism evidence="12 13">
    <name type="scientific">Azospirillum cavernae</name>
    <dbReference type="NCBI Taxonomy" id="2320860"/>
    <lineage>
        <taxon>Bacteria</taxon>
        <taxon>Pseudomonadati</taxon>
        <taxon>Pseudomonadota</taxon>
        <taxon>Alphaproteobacteria</taxon>
        <taxon>Rhodospirillales</taxon>
        <taxon>Azospirillaceae</taxon>
        <taxon>Azospirillum</taxon>
    </lineage>
</organism>
<keyword evidence="7" id="KW-0560">Oxidoreductase</keyword>
<dbReference type="PANTHER" id="PTHR42747">
    <property type="entry name" value="NITRONATE MONOOXYGENASE-RELATED"/>
    <property type="match status" value="1"/>
</dbReference>
<evidence type="ECO:0000256" key="2">
    <source>
        <dbReference type="ARBA" id="ARBA00009881"/>
    </source>
</evidence>
<dbReference type="GO" id="GO:0009636">
    <property type="term" value="P:response to toxic substance"/>
    <property type="evidence" value="ECO:0007669"/>
    <property type="project" value="UniProtKB-KW"/>
</dbReference>
<evidence type="ECO:0000256" key="10">
    <source>
        <dbReference type="ARBA" id="ARBA00049401"/>
    </source>
</evidence>
<evidence type="ECO:0000256" key="1">
    <source>
        <dbReference type="ARBA" id="ARBA00001917"/>
    </source>
</evidence>
<evidence type="ECO:0000256" key="3">
    <source>
        <dbReference type="ARBA" id="ARBA00022575"/>
    </source>
</evidence>
<proteinExistence type="inferred from homology"/>
<dbReference type="GO" id="GO:0018580">
    <property type="term" value="F:nitronate monooxygenase activity"/>
    <property type="evidence" value="ECO:0007669"/>
    <property type="project" value="InterPro"/>
</dbReference>
<evidence type="ECO:0000256" key="11">
    <source>
        <dbReference type="ARBA" id="ARBA00067136"/>
    </source>
</evidence>
<comment type="catalytic activity">
    <reaction evidence="10">
        <text>3 propionate 3-nitronate + 3 O2 + H2O = 3 3-oxopropanoate + 2 nitrate + nitrite + H2O2 + 3 H(+)</text>
        <dbReference type="Rhea" id="RHEA:57332"/>
        <dbReference type="ChEBI" id="CHEBI:15377"/>
        <dbReference type="ChEBI" id="CHEBI:15378"/>
        <dbReference type="ChEBI" id="CHEBI:15379"/>
        <dbReference type="ChEBI" id="CHEBI:16240"/>
        <dbReference type="ChEBI" id="CHEBI:16301"/>
        <dbReference type="ChEBI" id="CHEBI:17632"/>
        <dbReference type="ChEBI" id="CHEBI:33190"/>
        <dbReference type="ChEBI" id="CHEBI:136067"/>
    </reaction>
</comment>
<keyword evidence="13" id="KW-1185">Reference proteome</keyword>
<dbReference type="PANTHER" id="PTHR42747:SF3">
    <property type="entry name" value="NITRONATE MONOOXYGENASE-RELATED"/>
    <property type="match status" value="1"/>
</dbReference>
<dbReference type="EMBL" id="QYUL01000002">
    <property type="protein sequence ID" value="RJF82176.1"/>
    <property type="molecule type" value="Genomic_DNA"/>
</dbReference>
<evidence type="ECO:0000256" key="8">
    <source>
        <dbReference type="ARBA" id="ARBA00023033"/>
    </source>
</evidence>
<evidence type="ECO:0000313" key="12">
    <source>
        <dbReference type="EMBL" id="RJF82176.1"/>
    </source>
</evidence>
<dbReference type="AlphaFoldDB" id="A0A418VYF2"/>
<keyword evidence="4" id="KW-0285">Flavoprotein</keyword>
<sequence>MPARGELLARLGLRSPIIQAPMAGGGDSAALVAAVNEAGGFGFVGAAYLTPAQLTERARDIRSRTALPFGVNLFAPQPEPTASAALTEAAVARVAGFYAELGLPAPSAPAYPGDSFATLVPAMLDSGAAIFSVTFGLPPADVVSAAKTRGMRVMGTATTVAEALALEQAGVDAVIAQGAEAGGHRGGFIGDPAANLIGAMALVPQIVDAVGVPVIASGGIMDGRGIAAALALGATAVQLGTVFLTCDEAGIPEVHKQAILDAAILDAAEDQTRLTRAFSGRPARGLVNRFMETVEDRERPDAVLPFPLQNALTRPLRAAAGQQGRAEFLSLWAGQGAPMARRRPAGEVVAALLSGCAATVEKLAGV</sequence>
<dbReference type="OrthoDB" id="9778912at2"/>
<dbReference type="GO" id="GO:0000166">
    <property type="term" value="F:nucleotide binding"/>
    <property type="evidence" value="ECO:0007669"/>
    <property type="project" value="UniProtKB-KW"/>
</dbReference>
<comment type="cofactor">
    <cofactor evidence="1">
        <name>FMN</name>
        <dbReference type="ChEBI" id="CHEBI:58210"/>
    </cofactor>
</comment>
<dbReference type="InterPro" id="IPR004136">
    <property type="entry name" value="NMO"/>
</dbReference>
<accession>A0A418VYF2</accession>
<dbReference type="FunFam" id="3.20.20.70:FF:000154">
    <property type="entry name" value="Probable nitronate monooxygenase"/>
    <property type="match status" value="1"/>
</dbReference>
<keyword evidence="6" id="KW-0547">Nucleotide-binding</keyword>
<gene>
    <name evidence="12" type="ORF">D3877_19160</name>
</gene>
<dbReference type="RefSeq" id="WP_119832259.1">
    <property type="nucleotide sequence ID" value="NZ_QYUL01000002.1"/>
</dbReference>
<keyword evidence="3" id="KW-0216">Detoxification</keyword>
<comment type="caution">
    <text evidence="12">The sequence shown here is derived from an EMBL/GenBank/DDBJ whole genome shotgun (WGS) entry which is preliminary data.</text>
</comment>
<evidence type="ECO:0000256" key="7">
    <source>
        <dbReference type="ARBA" id="ARBA00023002"/>
    </source>
</evidence>
<dbReference type="Proteomes" id="UP000283458">
    <property type="component" value="Unassembled WGS sequence"/>
</dbReference>
<dbReference type="CDD" id="cd04730">
    <property type="entry name" value="NPD_like"/>
    <property type="match status" value="1"/>
</dbReference>
<reference evidence="12 13" key="1">
    <citation type="submission" date="2018-09" db="EMBL/GenBank/DDBJ databases">
        <authorList>
            <person name="Zhu H."/>
        </authorList>
    </citation>
    <scope>NUCLEOTIDE SEQUENCE [LARGE SCALE GENOMIC DNA]</scope>
    <source>
        <strain evidence="12 13">K2W22B-5</strain>
    </source>
</reference>
<dbReference type="Gene3D" id="3.20.20.70">
    <property type="entry name" value="Aldolase class I"/>
    <property type="match status" value="1"/>
</dbReference>